<dbReference type="KEGG" id="rba:RB674"/>
<dbReference type="STRING" id="243090.RB674"/>
<dbReference type="HOGENOM" id="CLU_193821_0_0_0"/>
<keyword evidence="1" id="KW-0472">Membrane</keyword>
<name>Q7UYE7_RHOBA</name>
<sequence>MHSIPSISALLQHSLAVAMKNFAKMMSLITLCLIVVPCSLYFAGAIDLPMVKSIALFGTIGWFVFTPIWMSRKLPVDAAEVEI</sequence>
<evidence type="ECO:0000313" key="3">
    <source>
        <dbReference type="Proteomes" id="UP000001025"/>
    </source>
</evidence>
<dbReference type="InParanoid" id="Q7UYE7"/>
<accession>Q7UYE7</accession>
<reference evidence="2 3" key="1">
    <citation type="journal article" date="2003" name="Proc. Natl. Acad. Sci. U.S.A.">
        <title>Complete genome sequence of the marine planctomycete Pirellula sp. strain 1.</title>
        <authorList>
            <person name="Gloeckner F.O."/>
            <person name="Kube M."/>
            <person name="Bauer M."/>
            <person name="Teeling H."/>
            <person name="Lombardot T."/>
            <person name="Ludwig W."/>
            <person name="Gade D."/>
            <person name="Beck A."/>
            <person name="Borzym K."/>
            <person name="Heitmann K."/>
            <person name="Rabus R."/>
            <person name="Schlesner H."/>
            <person name="Amann R."/>
            <person name="Reinhardt R."/>
        </authorList>
    </citation>
    <scope>NUCLEOTIDE SEQUENCE [LARGE SCALE GENOMIC DNA]</scope>
    <source>
        <strain evidence="3">DSM 10527 / NCIMB 13988 / SH1</strain>
    </source>
</reference>
<keyword evidence="3" id="KW-1185">Reference proteome</keyword>
<feature type="transmembrane region" description="Helical" evidence="1">
    <location>
        <begin position="53"/>
        <end position="70"/>
    </location>
</feature>
<keyword evidence="1" id="KW-1133">Transmembrane helix</keyword>
<dbReference type="AlphaFoldDB" id="Q7UYE7"/>
<evidence type="ECO:0000313" key="2">
    <source>
        <dbReference type="EMBL" id="CAD71695.1"/>
    </source>
</evidence>
<gene>
    <name evidence="2" type="ordered locus">RB674</name>
</gene>
<dbReference type="eggNOG" id="ENOG502ZWG1">
    <property type="taxonomic scope" value="Bacteria"/>
</dbReference>
<dbReference type="PATRIC" id="fig|243090.15.peg.324"/>
<keyword evidence="1" id="KW-0812">Transmembrane</keyword>
<organism evidence="2 3">
    <name type="scientific">Rhodopirellula baltica (strain DSM 10527 / NCIMB 13988 / SH1)</name>
    <dbReference type="NCBI Taxonomy" id="243090"/>
    <lineage>
        <taxon>Bacteria</taxon>
        <taxon>Pseudomonadati</taxon>
        <taxon>Planctomycetota</taxon>
        <taxon>Planctomycetia</taxon>
        <taxon>Pirellulales</taxon>
        <taxon>Pirellulaceae</taxon>
        <taxon>Rhodopirellula</taxon>
    </lineage>
</organism>
<evidence type="ECO:0000256" key="1">
    <source>
        <dbReference type="SAM" id="Phobius"/>
    </source>
</evidence>
<proteinExistence type="predicted"/>
<dbReference type="OrthoDB" id="285304at2"/>
<protein>
    <submittedName>
        <fullName evidence="2">Uncharacterized protein</fullName>
    </submittedName>
</protein>
<dbReference type="EnsemblBacteria" id="CAD71695">
    <property type="protein sequence ID" value="CAD71695"/>
    <property type="gene ID" value="RB674"/>
</dbReference>
<dbReference type="EMBL" id="BX294134">
    <property type="protein sequence ID" value="CAD71695.1"/>
    <property type="molecule type" value="Genomic_DNA"/>
</dbReference>
<feature type="transmembrane region" description="Helical" evidence="1">
    <location>
        <begin position="26"/>
        <end position="46"/>
    </location>
</feature>
<dbReference type="Proteomes" id="UP000001025">
    <property type="component" value="Chromosome"/>
</dbReference>